<keyword evidence="1" id="KW-0812">Transmembrane</keyword>
<protein>
    <submittedName>
        <fullName evidence="2">Oidioi.mRNA.OKI2018_I69.chr1.g3795.t1.cds</fullName>
    </submittedName>
</protein>
<reference evidence="2 3" key="1">
    <citation type="submission" date="2021-04" db="EMBL/GenBank/DDBJ databases">
        <authorList>
            <person name="Bliznina A."/>
        </authorList>
    </citation>
    <scope>NUCLEOTIDE SEQUENCE [LARGE SCALE GENOMIC DNA]</scope>
</reference>
<proteinExistence type="predicted"/>
<keyword evidence="1" id="KW-0472">Membrane</keyword>
<dbReference type="Proteomes" id="UP001158576">
    <property type="component" value="Chromosome 1"/>
</dbReference>
<evidence type="ECO:0000256" key="1">
    <source>
        <dbReference type="SAM" id="Phobius"/>
    </source>
</evidence>
<feature type="transmembrane region" description="Helical" evidence="1">
    <location>
        <begin position="81"/>
        <end position="104"/>
    </location>
</feature>
<evidence type="ECO:0000313" key="2">
    <source>
        <dbReference type="EMBL" id="CAG5108437.1"/>
    </source>
</evidence>
<organism evidence="2 3">
    <name type="scientific">Oikopleura dioica</name>
    <name type="common">Tunicate</name>
    <dbReference type="NCBI Taxonomy" id="34765"/>
    <lineage>
        <taxon>Eukaryota</taxon>
        <taxon>Metazoa</taxon>
        <taxon>Chordata</taxon>
        <taxon>Tunicata</taxon>
        <taxon>Appendicularia</taxon>
        <taxon>Copelata</taxon>
        <taxon>Oikopleuridae</taxon>
        <taxon>Oikopleura</taxon>
    </lineage>
</organism>
<sequence>MRLDTSFETSGLWERCEIILQKSVTCHPLMRMIGGYYNQEYRSILLHRFLVIAANVIQLFAVIFGVFGLKCTNLAHRWKRCSLTTAASGALTSAVLLLVSTSLYEKGSQ</sequence>
<accession>A0ABN7T4F0</accession>
<dbReference type="EMBL" id="OU015566">
    <property type="protein sequence ID" value="CAG5108437.1"/>
    <property type="molecule type" value="Genomic_DNA"/>
</dbReference>
<keyword evidence="1" id="KW-1133">Transmembrane helix</keyword>
<dbReference type="Gene3D" id="1.20.140.150">
    <property type="match status" value="1"/>
</dbReference>
<name>A0ABN7T4F0_OIKDI</name>
<feature type="transmembrane region" description="Helical" evidence="1">
    <location>
        <begin position="45"/>
        <end position="69"/>
    </location>
</feature>
<evidence type="ECO:0000313" key="3">
    <source>
        <dbReference type="Proteomes" id="UP001158576"/>
    </source>
</evidence>
<keyword evidence="3" id="KW-1185">Reference proteome</keyword>
<gene>
    <name evidence="2" type="ORF">OKIOD_LOCUS12560</name>
</gene>